<dbReference type="EMBL" id="CP096983">
    <property type="protein sequence ID" value="URZ12537.1"/>
    <property type="molecule type" value="Genomic_DNA"/>
</dbReference>
<dbReference type="InterPro" id="IPR029063">
    <property type="entry name" value="SAM-dependent_MTases_sf"/>
</dbReference>
<sequence>MDIKDKFNNSLGVSKSILMSAVKSGDRVVDCTMGNGNDTEFLCELVGESGKVYAFDIQEKAILNTRAKLEATGNLKQTSLIKDGHENLDKYIFENINAAVFNLGYLPGQAHYITTKCKTTLKAVEKILKLVAKKGIIVLNIYHGHEEGKLEKNALYEFCSNLNQKEYNVFRTEFINQVNCPPELIVIEKR</sequence>
<dbReference type="InterPro" id="IPR010719">
    <property type="entry name" value="MnmM_MeTrfase"/>
</dbReference>
<dbReference type="Pfam" id="PF06962">
    <property type="entry name" value="rRNA_methylase"/>
    <property type="match status" value="1"/>
</dbReference>
<dbReference type="RefSeq" id="WP_077835441.1">
    <property type="nucleotide sequence ID" value="NZ_CP096983.1"/>
</dbReference>
<dbReference type="Proteomes" id="UP000190951">
    <property type="component" value="Chromosome"/>
</dbReference>
<evidence type="ECO:0000313" key="2">
    <source>
        <dbReference type="Proteomes" id="UP000190951"/>
    </source>
</evidence>
<keyword evidence="2" id="KW-1185">Reference proteome</keyword>
<accession>A0A1S8LR31</accession>
<proteinExistence type="predicted"/>
<dbReference type="STRING" id="84029.CROST_28320"/>
<dbReference type="PANTHER" id="PTHR35276:SF1">
    <property type="entry name" value="TRNA (MNM(5)S(2)U34)-METHYLTRANSFERASE, CHLOROPLASTIC"/>
    <property type="match status" value="1"/>
</dbReference>
<dbReference type="KEGG" id="crw:CROST_032590"/>
<protein>
    <submittedName>
        <fullName evidence="1">Uncharacterized protein</fullName>
    </submittedName>
</protein>
<evidence type="ECO:0000313" key="1">
    <source>
        <dbReference type="EMBL" id="URZ12537.1"/>
    </source>
</evidence>
<name>A0A1S8LR31_9CLOT</name>
<reference evidence="1 2" key="1">
    <citation type="submission" date="2022-04" db="EMBL/GenBank/DDBJ databases">
        <title>Genome sequence of C. roseum typestrain.</title>
        <authorList>
            <person name="Poehlein A."/>
            <person name="Schoch T."/>
            <person name="Duerre P."/>
            <person name="Daniel R."/>
        </authorList>
    </citation>
    <scope>NUCLEOTIDE SEQUENCE [LARGE SCALE GENOMIC DNA]</scope>
    <source>
        <strain evidence="1 2">DSM 7320</strain>
    </source>
</reference>
<organism evidence="1 2">
    <name type="scientific">Clostridium felsineum</name>
    <dbReference type="NCBI Taxonomy" id="36839"/>
    <lineage>
        <taxon>Bacteria</taxon>
        <taxon>Bacillati</taxon>
        <taxon>Bacillota</taxon>
        <taxon>Clostridia</taxon>
        <taxon>Eubacteriales</taxon>
        <taxon>Clostridiaceae</taxon>
        <taxon>Clostridium</taxon>
    </lineage>
</organism>
<dbReference type="PANTHER" id="PTHR35276">
    <property type="entry name" value="S-ADENOSYL-L-METHIONINE-DEPENDENT METHYLTRANSFERASES SUPERFAMILY PROTEIN"/>
    <property type="match status" value="1"/>
</dbReference>
<dbReference type="Gene3D" id="3.40.50.150">
    <property type="entry name" value="Vaccinia Virus protein VP39"/>
    <property type="match status" value="1"/>
</dbReference>
<gene>
    <name evidence="1" type="ORF">CROST_032590</name>
</gene>
<dbReference type="AlphaFoldDB" id="A0A1S8LR31"/>
<dbReference type="SUPFAM" id="SSF53335">
    <property type="entry name" value="S-adenosyl-L-methionine-dependent methyltransferases"/>
    <property type="match status" value="1"/>
</dbReference>